<name>A0A2P6P073_9EUKA</name>
<dbReference type="InParanoid" id="A0A2P6P073"/>
<gene>
    <name evidence="2" type="ORF">PROFUN_00877</name>
</gene>
<proteinExistence type="predicted"/>
<comment type="caution">
    <text evidence="2">The sequence shown here is derived from an EMBL/GenBank/DDBJ whole genome shotgun (WGS) entry which is preliminary data.</text>
</comment>
<feature type="region of interest" description="Disordered" evidence="1">
    <location>
        <begin position="20"/>
        <end position="64"/>
    </location>
</feature>
<keyword evidence="3" id="KW-1185">Reference proteome</keyword>
<dbReference type="AlphaFoldDB" id="A0A2P6P073"/>
<dbReference type="Proteomes" id="UP000241769">
    <property type="component" value="Unassembled WGS sequence"/>
</dbReference>
<evidence type="ECO:0000313" key="3">
    <source>
        <dbReference type="Proteomes" id="UP000241769"/>
    </source>
</evidence>
<accession>A0A2P6P073</accession>
<reference evidence="2 3" key="1">
    <citation type="journal article" date="2018" name="Genome Biol. Evol.">
        <title>Multiple Roots of Fruiting Body Formation in Amoebozoa.</title>
        <authorList>
            <person name="Hillmann F."/>
            <person name="Forbes G."/>
            <person name="Novohradska S."/>
            <person name="Ferling I."/>
            <person name="Riege K."/>
            <person name="Groth M."/>
            <person name="Westermann M."/>
            <person name="Marz M."/>
            <person name="Spaller T."/>
            <person name="Winckler T."/>
            <person name="Schaap P."/>
            <person name="Glockner G."/>
        </authorList>
    </citation>
    <scope>NUCLEOTIDE SEQUENCE [LARGE SCALE GENOMIC DNA]</scope>
    <source>
        <strain evidence="2 3">Jena</strain>
    </source>
</reference>
<organism evidence="2 3">
    <name type="scientific">Planoprotostelium fungivorum</name>
    <dbReference type="NCBI Taxonomy" id="1890364"/>
    <lineage>
        <taxon>Eukaryota</taxon>
        <taxon>Amoebozoa</taxon>
        <taxon>Evosea</taxon>
        <taxon>Variosea</taxon>
        <taxon>Cavosteliida</taxon>
        <taxon>Cavosteliaceae</taxon>
        <taxon>Planoprotostelium</taxon>
    </lineage>
</organism>
<feature type="compositionally biased region" description="Basic and acidic residues" evidence="1">
    <location>
        <begin position="20"/>
        <end position="33"/>
    </location>
</feature>
<dbReference type="EMBL" id="MDYQ01000002">
    <property type="protein sequence ID" value="PRP89613.1"/>
    <property type="molecule type" value="Genomic_DNA"/>
</dbReference>
<protein>
    <submittedName>
        <fullName evidence="2">Uncharacterized protein</fullName>
    </submittedName>
</protein>
<sequence>MGKSILQHVLKKSMVKKISFEEAEGKTSPKSDRSPPTSPRQTTSPPVSPTMTRPRSTTPTSSYQSFSDSQLMEYQSVCIQFIILCLILAAITAGAELSYNRSYLPLWQECLLMSETPNYAGKSGSDLFRAVLFCASDGTTGVV</sequence>
<feature type="compositionally biased region" description="Low complexity" evidence="1">
    <location>
        <begin position="39"/>
        <end position="62"/>
    </location>
</feature>
<evidence type="ECO:0000256" key="1">
    <source>
        <dbReference type="SAM" id="MobiDB-lite"/>
    </source>
</evidence>
<evidence type="ECO:0000313" key="2">
    <source>
        <dbReference type="EMBL" id="PRP89613.1"/>
    </source>
</evidence>